<sequence length="216" mass="24285">KRRRCEGTDSAYAITFADKFCNLYKDHYQRFSQIGQNWIYAVRKCLQVVLVPILRPGVNSTCDGIKQMAFSSHADCANDVYNRCCGYKHLINMIKIELIMRRERLKRSKRSTSEALDDLAGAVADAMGSKLRWTDAGVMWFAYSNSSTSSDTAPVYVLITGKSTYNLNNIQGTNVNLTAVNERVMKAVQDGVLSFSSIGKSSEPIFVKQMKECIDF</sequence>
<comment type="caution">
    <text evidence="1">The sequence shown here is derived from an EMBL/GenBank/DDBJ whole genome shotgun (WGS) entry which is preliminary data.</text>
</comment>
<reference evidence="1 2" key="1">
    <citation type="submission" date="2024-11" db="EMBL/GenBank/DDBJ databases">
        <title>Chromosome-level genome assembly of the freshwater bivalve Anodonta woodiana.</title>
        <authorList>
            <person name="Chen X."/>
        </authorList>
    </citation>
    <scope>NUCLEOTIDE SEQUENCE [LARGE SCALE GENOMIC DNA]</scope>
    <source>
        <strain evidence="1">MN2024</strain>
        <tissue evidence="1">Gills</tissue>
    </source>
</reference>
<dbReference type="AlphaFoldDB" id="A0ABD3XB11"/>
<gene>
    <name evidence="1" type="ORF">ACJMK2_029725</name>
</gene>
<keyword evidence="2" id="KW-1185">Reference proteome</keyword>
<evidence type="ECO:0000313" key="2">
    <source>
        <dbReference type="Proteomes" id="UP001634394"/>
    </source>
</evidence>
<protein>
    <submittedName>
        <fullName evidence="1">Uncharacterized protein</fullName>
    </submittedName>
</protein>
<accession>A0ABD3XB11</accession>
<dbReference type="EMBL" id="JBJQND010000003">
    <property type="protein sequence ID" value="KAL3883464.1"/>
    <property type="molecule type" value="Genomic_DNA"/>
</dbReference>
<proteinExistence type="predicted"/>
<feature type="non-terminal residue" evidence="1">
    <location>
        <position position="1"/>
    </location>
</feature>
<dbReference type="Proteomes" id="UP001634394">
    <property type="component" value="Unassembled WGS sequence"/>
</dbReference>
<name>A0ABD3XB11_SINWO</name>
<evidence type="ECO:0000313" key="1">
    <source>
        <dbReference type="EMBL" id="KAL3883464.1"/>
    </source>
</evidence>
<organism evidence="1 2">
    <name type="scientific">Sinanodonta woodiana</name>
    <name type="common">Chinese pond mussel</name>
    <name type="synonym">Anodonta woodiana</name>
    <dbReference type="NCBI Taxonomy" id="1069815"/>
    <lineage>
        <taxon>Eukaryota</taxon>
        <taxon>Metazoa</taxon>
        <taxon>Spiralia</taxon>
        <taxon>Lophotrochozoa</taxon>
        <taxon>Mollusca</taxon>
        <taxon>Bivalvia</taxon>
        <taxon>Autobranchia</taxon>
        <taxon>Heteroconchia</taxon>
        <taxon>Palaeoheterodonta</taxon>
        <taxon>Unionida</taxon>
        <taxon>Unionoidea</taxon>
        <taxon>Unionidae</taxon>
        <taxon>Unioninae</taxon>
        <taxon>Sinanodonta</taxon>
    </lineage>
</organism>
<feature type="non-terminal residue" evidence="1">
    <location>
        <position position="216"/>
    </location>
</feature>